<evidence type="ECO:0000313" key="1">
    <source>
        <dbReference type="EMBL" id="KAK2943236.1"/>
    </source>
</evidence>
<organism evidence="1 2">
    <name type="scientific">Blattamonas nauphoetae</name>
    <dbReference type="NCBI Taxonomy" id="2049346"/>
    <lineage>
        <taxon>Eukaryota</taxon>
        <taxon>Metamonada</taxon>
        <taxon>Preaxostyla</taxon>
        <taxon>Oxymonadida</taxon>
        <taxon>Blattamonas</taxon>
    </lineage>
</organism>
<gene>
    <name evidence="1" type="ORF">BLNAU_21862</name>
</gene>
<sequence>MEILEKVILKSSPKVRLSLVKADLIPQLIPSLNPLSLSFAEAVDIHTSLVAAINNTVWSTSPDGIEEIGIRDGREEQAVQEIVLKQILIPSEKYICHLCMNRFSIIDGDQSGFFLTLLVQLLEISPAYQPTMEFVLNMPVVLTIPSCLTFFQSDESIWYFLIIMFNVQQKWNDRRGNLRQTGTNVLRMLRMEGIDDVIEQKLQNDKEGSWGRDIVTDSIDWNNMQGMNIPKFESKMTRNNENGRFSLKGRKTLWCVPKNHFLHNYRSSV</sequence>
<keyword evidence="2" id="KW-1185">Reference proteome</keyword>
<name>A0ABQ9WUP9_9EUKA</name>
<comment type="caution">
    <text evidence="1">The sequence shown here is derived from an EMBL/GenBank/DDBJ whole genome shotgun (WGS) entry which is preliminary data.</text>
</comment>
<protein>
    <submittedName>
        <fullName evidence="1">Uncharacterized protein</fullName>
    </submittedName>
</protein>
<reference evidence="1 2" key="1">
    <citation type="journal article" date="2022" name="bioRxiv">
        <title>Genomics of Preaxostyla Flagellates Illuminates Evolutionary Transitions and the Path Towards Mitochondrial Loss.</title>
        <authorList>
            <person name="Novak L.V.F."/>
            <person name="Treitli S.C."/>
            <person name="Pyrih J."/>
            <person name="Halakuc P."/>
            <person name="Pipaliya S.V."/>
            <person name="Vacek V."/>
            <person name="Brzon O."/>
            <person name="Soukal P."/>
            <person name="Eme L."/>
            <person name="Dacks J.B."/>
            <person name="Karnkowska A."/>
            <person name="Elias M."/>
            <person name="Hampl V."/>
        </authorList>
    </citation>
    <scope>NUCLEOTIDE SEQUENCE [LARGE SCALE GENOMIC DNA]</scope>
    <source>
        <strain evidence="1">NAU3</strain>
        <tissue evidence="1">Gut</tissue>
    </source>
</reference>
<dbReference type="Proteomes" id="UP001281761">
    <property type="component" value="Unassembled WGS sequence"/>
</dbReference>
<dbReference type="EMBL" id="JARBJD010000356">
    <property type="protein sequence ID" value="KAK2943236.1"/>
    <property type="molecule type" value="Genomic_DNA"/>
</dbReference>
<evidence type="ECO:0000313" key="2">
    <source>
        <dbReference type="Proteomes" id="UP001281761"/>
    </source>
</evidence>
<accession>A0ABQ9WUP9</accession>
<proteinExistence type="predicted"/>